<feature type="compositionally biased region" description="Basic and acidic residues" evidence="8">
    <location>
        <begin position="764"/>
        <end position="786"/>
    </location>
</feature>
<feature type="compositionally biased region" description="Basic and acidic residues" evidence="8">
    <location>
        <begin position="567"/>
        <end position="584"/>
    </location>
</feature>
<accession>A0A2P8A1H1</accession>
<dbReference type="GO" id="GO:0030870">
    <property type="term" value="C:Mre11 complex"/>
    <property type="evidence" value="ECO:0007669"/>
    <property type="project" value="InterPro"/>
</dbReference>
<dbReference type="InterPro" id="IPR036420">
    <property type="entry name" value="BRCT_dom_sf"/>
</dbReference>
<dbReference type="InterPro" id="IPR000253">
    <property type="entry name" value="FHA_dom"/>
</dbReference>
<keyword evidence="4" id="KW-0227">DNA damage</keyword>
<evidence type="ECO:0000313" key="10">
    <source>
        <dbReference type="EMBL" id="PSK54311.1"/>
    </source>
</evidence>
<dbReference type="Pfam" id="PF00498">
    <property type="entry name" value="FHA"/>
    <property type="match status" value="1"/>
</dbReference>
<evidence type="ECO:0000313" key="11">
    <source>
        <dbReference type="Proteomes" id="UP000243723"/>
    </source>
</evidence>
<organism evidence="10 11">
    <name type="scientific">Elsinoe australis</name>
    <dbReference type="NCBI Taxonomy" id="40998"/>
    <lineage>
        <taxon>Eukaryota</taxon>
        <taxon>Fungi</taxon>
        <taxon>Dikarya</taxon>
        <taxon>Ascomycota</taxon>
        <taxon>Pezizomycotina</taxon>
        <taxon>Dothideomycetes</taxon>
        <taxon>Dothideomycetidae</taxon>
        <taxon>Myriangiales</taxon>
        <taxon>Elsinoaceae</taxon>
        <taxon>Elsinoe</taxon>
    </lineage>
</organism>
<feature type="compositionally biased region" description="Acidic residues" evidence="8">
    <location>
        <begin position="749"/>
        <end position="759"/>
    </location>
</feature>
<comment type="subcellular location">
    <subcellularLocation>
        <location evidence="2">Chromosome</location>
    </subcellularLocation>
    <subcellularLocation>
        <location evidence="1">Nucleus</location>
    </subcellularLocation>
</comment>
<feature type="region of interest" description="Disordered" evidence="8">
    <location>
        <begin position="618"/>
        <end position="867"/>
    </location>
</feature>
<keyword evidence="5" id="KW-0234">DNA repair</keyword>
<keyword evidence="6" id="KW-0539">Nucleus</keyword>
<keyword evidence="3" id="KW-0158">Chromosome</keyword>
<comment type="caution">
    <text evidence="10">The sequence shown here is derived from an EMBL/GenBank/DDBJ whole genome shotgun (WGS) entry which is preliminary data.</text>
</comment>
<dbReference type="OrthoDB" id="552194at2759"/>
<evidence type="ECO:0000256" key="3">
    <source>
        <dbReference type="ARBA" id="ARBA00022454"/>
    </source>
</evidence>
<evidence type="ECO:0000256" key="1">
    <source>
        <dbReference type="ARBA" id="ARBA00004123"/>
    </source>
</evidence>
<comment type="similarity">
    <text evidence="7">Belongs to the Nibrin family.</text>
</comment>
<feature type="domain" description="FHA" evidence="9">
    <location>
        <begin position="24"/>
        <end position="90"/>
    </location>
</feature>
<feature type="compositionally biased region" description="Low complexity" evidence="8">
    <location>
        <begin position="455"/>
        <end position="476"/>
    </location>
</feature>
<dbReference type="InterPro" id="IPR008984">
    <property type="entry name" value="SMAD_FHA_dom_sf"/>
</dbReference>
<dbReference type="GO" id="GO:0005694">
    <property type="term" value="C:chromosome"/>
    <property type="evidence" value="ECO:0007669"/>
    <property type="project" value="UniProtKB-SubCell"/>
</dbReference>
<dbReference type="GO" id="GO:0003684">
    <property type="term" value="F:damaged DNA binding"/>
    <property type="evidence" value="ECO:0007669"/>
    <property type="project" value="TreeGrafter"/>
</dbReference>
<sequence length="867" mass="97236">MWFLSCDGDHLDGKSIWLRPGSKHLFGRTHPIEGTDQFHAITHKSVSRRHFELHVAEVEQGASAKIHKRSTITIKDLGSKVGTTIGNEKIRDKEHSFNTGDRVIRLGNYDMAFHIKWLPMVFSFTSLSRSARQAADPLAEYRAKVEDLDVKCTTEYIANQTSHVITKKRNTAMALQALVNGRAIVTDRYLDAIRKAGEIPPATGDEVTVSSLEKDWDLNWPKEIDFLPEPGSEPNPRPEHDEIFLPKAPRAEMFNKYLFIFMTQVQHETFLPVITGGGGKVLLKEVGPPEEEPDFDDFLDFVKNCAGKKGISAFRLSQYSAEKGGVVVVRPGDATRVGGVEFIQRLDLALDQRSVQQNEFLEAILTTDPTILRRPLEVEMVDADEEDRPETGRSTTHGPPASDDQRAPTPPHSSAPPQSSAPIRKQRRNITRQRISTFDDFDPSQIQRYSPPPSQADDAASQSRRSSVQVSDADSANGPSQAPTQNSRKRRAETQYPVETTGEVLDGLFAGSAAIKRRRQEEAQKGGKKRGHAAAASDDDDADLRGKAPSQAKNKRRKTDKEIEEDLQAKLKEHTEEENRRRAADKEYLEKAMEGVDISKLKDLVKVEDMPVRSFTPACERGEEKESWNPDWNGRANWKRFKKRRPGEQAEEPGPNRRRVIVGLEPAEQNSGRTEVDWRINASTRYSQSDTQNTRKEKTTPNGMRRRRRTTTTDSDAGGGDDDSTANAIETPEDAALRRAVEQSRLDDEREEEAAENDVLDMGNVRDPEMRKRQADAKKRERERKAAGKNGTQTTTQTVSEGVATQRQSLLSGLREMDRNGPRGAAAGKETVGNGNGSERGTRKRARERDEDEDDEGGLKFRRRRRG</sequence>
<evidence type="ECO:0000256" key="5">
    <source>
        <dbReference type="ARBA" id="ARBA00023204"/>
    </source>
</evidence>
<feature type="compositionally biased region" description="Basic and acidic residues" evidence="8">
    <location>
        <begin position="735"/>
        <end position="748"/>
    </location>
</feature>
<proteinExistence type="inferred from homology"/>
<dbReference type="InterPro" id="IPR032429">
    <property type="entry name" value="Nibrin_BRCT2"/>
</dbReference>
<dbReference type="Gene3D" id="3.40.50.10190">
    <property type="entry name" value="BRCT domain"/>
    <property type="match status" value="1"/>
</dbReference>
<evidence type="ECO:0000256" key="4">
    <source>
        <dbReference type="ARBA" id="ARBA00022763"/>
    </source>
</evidence>
<dbReference type="Pfam" id="PF16508">
    <property type="entry name" value="NIBRIN_BRCT_II"/>
    <property type="match status" value="1"/>
</dbReference>
<dbReference type="EMBL" id="NHZQ01000083">
    <property type="protein sequence ID" value="PSK54311.1"/>
    <property type="molecule type" value="Genomic_DNA"/>
</dbReference>
<evidence type="ECO:0000256" key="6">
    <source>
        <dbReference type="ARBA" id="ARBA00023242"/>
    </source>
</evidence>
<dbReference type="PANTHER" id="PTHR12162:SF0">
    <property type="entry name" value="NIBRIN"/>
    <property type="match status" value="1"/>
</dbReference>
<reference evidence="10 11" key="1">
    <citation type="submission" date="2017-05" db="EMBL/GenBank/DDBJ databases">
        <title>Draft genome sequence of Elsinoe australis.</title>
        <authorList>
            <person name="Cheng Q."/>
        </authorList>
    </citation>
    <scope>NUCLEOTIDE SEQUENCE [LARGE SCALE GENOMIC DNA]</scope>
    <source>
        <strain evidence="10 11">NL1</strain>
    </source>
</reference>
<dbReference type="PROSITE" id="PS50006">
    <property type="entry name" value="FHA_DOMAIN"/>
    <property type="match status" value="1"/>
</dbReference>
<dbReference type="InterPro" id="IPR040227">
    <property type="entry name" value="Nibrin-rel"/>
</dbReference>
<evidence type="ECO:0000259" key="9">
    <source>
        <dbReference type="PROSITE" id="PS50006"/>
    </source>
</evidence>
<gene>
    <name evidence="10" type="ORF">B9Z65_3430</name>
</gene>
<dbReference type="AlphaFoldDB" id="A0A2P8A1H1"/>
<feature type="compositionally biased region" description="Polar residues" evidence="8">
    <location>
        <begin position="477"/>
        <end position="486"/>
    </location>
</feature>
<dbReference type="STRING" id="40998.A0A2P8A1H1"/>
<feature type="region of interest" description="Disordered" evidence="8">
    <location>
        <begin position="380"/>
        <end position="584"/>
    </location>
</feature>
<dbReference type="GO" id="GO:0000724">
    <property type="term" value="P:double-strand break repair via homologous recombination"/>
    <property type="evidence" value="ECO:0007669"/>
    <property type="project" value="TreeGrafter"/>
</dbReference>
<dbReference type="Proteomes" id="UP000243723">
    <property type="component" value="Unassembled WGS sequence"/>
</dbReference>
<dbReference type="SUPFAM" id="SSF49879">
    <property type="entry name" value="SMAD/FHA domain"/>
    <property type="match status" value="1"/>
</dbReference>
<evidence type="ECO:0000256" key="2">
    <source>
        <dbReference type="ARBA" id="ARBA00004286"/>
    </source>
</evidence>
<keyword evidence="11" id="KW-1185">Reference proteome</keyword>
<dbReference type="PANTHER" id="PTHR12162">
    <property type="entry name" value="NIBRIN-RELATED"/>
    <property type="match status" value="1"/>
</dbReference>
<feature type="compositionally biased region" description="Polar residues" evidence="8">
    <location>
        <begin position="681"/>
        <end position="692"/>
    </location>
</feature>
<protein>
    <recommendedName>
        <fullName evidence="9">FHA domain-containing protein</fullName>
    </recommendedName>
</protein>
<dbReference type="GO" id="GO:0007095">
    <property type="term" value="P:mitotic G2 DNA damage checkpoint signaling"/>
    <property type="evidence" value="ECO:0007669"/>
    <property type="project" value="InterPro"/>
</dbReference>
<feature type="compositionally biased region" description="Polar residues" evidence="8">
    <location>
        <begin position="790"/>
        <end position="811"/>
    </location>
</feature>
<dbReference type="Gene3D" id="2.60.200.20">
    <property type="match status" value="1"/>
</dbReference>
<dbReference type="CDD" id="cd00060">
    <property type="entry name" value="FHA"/>
    <property type="match status" value="1"/>
</dbReference>
<evidence type="ECO:0000256" key="7">
    <source>
        <dbReference type="ARBA" id="ARBA00044757"/>
    </source>
</evidence>
<evidence type="ECO:0000256" key="8">
    <source>
        <dbReference type="SAM" id="MobiDB-lite"/>
    </source>
</evidence>
<name>A0A2P8A1H1_9PEZI</name>